<evidence type="ECO:0000256" key="1">
    <source>
        <dbReference type="ARBA" id="ARBA00004496"/>
    </source>
</evidence>
<dbReference type="Pfam" id="PF04452">
    <property type="entry name" value="Methyltrans_RNA"/>
    <property type="match status" value="1"/>
</dbReference>
<dbReference type="SUPFAM" id="SSF75217">
    <property type="entry name" value="alpha/beta knot"/>
    <property type="match status" value="1"/>
</dbReference>
<keyword evidence="5" id="KW-0698">rRNA processing</keyword>
<comment type="function">
    <text evidence="9">Specifically methylates the N3 position of the uracil ring of uridine 1498 (m3U1498) in 16S rRNA. Acts on the fully assembled 30S ribosomal subunit.</text>
</comment>
<evidence type="ECO:0000256" key="5">
    <source>
        <dbReference type="ARBA" id="ARBA00022552"/>
    </source>
</evidence>
<evidence type="ECO:0000256" key="2">
    <source>
        <dbReference type="ARBA" id="ARBA00005528"/>
    </source>
</evidence>
<gene>
    <name evidence="12" type="ORF">A3F51_03555</name>
</gene>
<evidence type="ECO:0000256" key="7">
    <source>
        <dbReference type="ARBA" id="ARBA00022679"/>
    </source>
</evidence>
<keyword evidence="4" id="KW-0963">Cytoplasm</keyword>
<evidence type="ECO:0000313" key="13">
    <source>
        <dbReference type="Proteomes" id="UP000178089"/>
    </source>
</evidence>
<evidence type="ECO:0000256" key="6">
    <source>
        <dbReference type="ARBA" id="ARBA00022603"/>
    </source>
</evidence>
<dbReference type="PANTHER" id="PTHR30027">
    <property type="entry name" value="RIBOSOMAL RNA SMALL SUBUNIT METHYLTRANSFERASE E"/>
    <property type="match status" value="1"/>
</dbReference>
<sequence>MAERSEKKNLNEERLKKIAVEASEQSGRGTVPEIEVIISLEEAVQRLPRGSTSVAFHTEGKPLPLPIRGGTSVLFIGPEGGWSPKEIEMFHANKIPIFTFGKQVLRSETAVVVTLAKILL</sequence>
<dbReference type="GO" id="GO:0070475">
    <property type="term" value="P:rRNA base methylation"/>
    <property type="evidence" value="ECO:0007669"/>
    <property type="project" value="TreeGrafter"/>
</dbReference>
<dbReference type="NCBIfam" id="TIGR00046">
    <property type="entry name" value="RsmE family RNA methyltransferase"/>
    <property type="match status" value="1"/>
</dbReference>
<comment type="catalytic activity">
    <reaction evidence="10">
        <text>uridine(1498) in 16S rRNA + S-adenosyl-L-methionine = N(3)-methyluridine(1498) in 16S rRNA + S-adenosyl-L-homocysteine + H(+)</text>
        <dbReference type="Rhea" id="RHEA:42920"/>
        <dbReference type="Rhea" id="RHEA-COMP:10283"/>
        <dbReference type="Rhea" id="RHEA-COMP:10284"/>
        <dbReference type="ChEBI" id="CHEBI:15378"/>
        <dbReference type="ChEBI" id="CHEBI:57856"/>
        <dbReference type="ChEBI" id="CHEBI:59789"/>
        <dbReference type="ChEBI" id="CHEBI:65315"/>
        <dbReference type="ChEBI" id="CHEBI:74502"/>
        <dbReference type="EC" id="2.1.1.193"/>
    </reaction>
</comment>
<comment type="caution">
    <text evidence="12">The sequence shown here is derived from an EMBL/GenBank/DDBJ whole genome shotgun (WGS) entry which is preliminary data.</text>
</comment>
<keyword evidence="7" id="KW-0808">Transferase</keyword>
<dbReference type="Proteomes" id="UP000178089">
    <property type="component" value="Unassembled WGS sequence"/>
</dbReference>
<keyword evidence="8" id="KW-0949">S-adenosyl-L-methionine</keyword>
<dbReference type="PANTHER" id="PTHR30027:SF3">
    <property type="entry name" value="16S RRNA (URACIL(1498)-N(3))-METHYLTRANSFERASE"/>
    <property type="match status" value="1"/>
</dbReference>
<evidence type="ECO:0000256" key="10">
    <source>
        <dbReference type="ARBA" id="ARBA00047944"/>
    </source>
</evidence>
<dbReference type="InterPro" id="IPR046886">
    <property type="entry name" value="RsmE_MTase_dom"/>
</dbReference>
<dbReference type="GO" id="GO:0070042">
    <property type="term" value="F:rRNA (uridine-N3-)-methyltransferase activity"/>
    <property type="evidence" value="ECO:0007669"/>
    <property type="project" value="TreeGrafter"/>
</dbReference>
<dbReference type="InterPro" id="IPR029026">
    <property type="entry name" value="tRNA_m1G_MTases_N"/>
</dbReference>
<dbReference type="GO" id="GO:0005737">
    <property type="term" value="C:cytoplasm"/>
    <property type="evidence" value="ECO:0007669"/>
    <property type="project" value="UniProtKB-SubCell"/>
</dbReference>
<dbReference type="Gene3D" id="3.40.1280.10">
    <property type="match status" value="1"/>
</dbReference>
<dbReference type="AlphaFoldDB" id="A0A1G2N115"/>
<keyword evidence="6" id="KW-0489">Methyltransferase</keyword>
<dbReference type="InterPro" id="IPR006700">
    <property type="entry name" value="RsmE"/>
</dbReference>
<dbReference type="STRING" id="1802315.A3F51_03555"/>
<dbReference type="CDD" id="cd18084">
    <property type="entry name" value="RsmE-like"/>
    <property type="match status" value="1"/>
</dbReference>
<dbReference type="EMBL" id="MHRT01000001">
    <property type="protein sequence ID" value="OHA29770.1"/>
    <property type="molecule type" value="Genomic_DNA"/>
</dbReference>
<comment type="subcellular location">
    <subcellularLocation>
        <location evidence="1">Cytoplasm</location>
    </subcellularLocation>
</comment>
<proteinExistence type="inferred from homology"/>
<dbReference type="InterPro" id="IPR029028">
    <property type="entry name" value="Alpha/beta_knot_MTases"/>
</dbReference>
<evidence type="ECO:0000259" key="11">
    <source>
        <dbReference type="Pfam" id="PF04452"/>
    </source>
</evidence>
<evidence type="ECO:0000256" key="3">
    <source>
        <dbReference type="ARBA" id="ARBA00012328"/>
    </source>
</evidence>
<name>A0A1G2N115_9BACT</name>
<protein>
    <recommendedName>
        <fullName evidence="3">16S rRNA (uracil(1498)-N(3))-methyltransferase</fullName>
        <ecNumber evidence="3">2.1.1.193</ecNumber>
    </recommendedName>
</protein>
<evidence type="ECO:0000313" key="12">
    <source>
        <dbReference type="EMBL" id="OHA29770.1"/>
    </source>
</evidence>
<evidence type="ECO:0000256" key="9">
    <source>
        <dbReference type="ARBA" id="ARBA00025699"/>
    </source>
</evidence>
<comment type="similarity">
    <text evidence="2">Belongs to the RNA methyltransferase RsmE family.</text>
</comment>
<organism evidence="12 13">
    <name type="scientific">Candidatus Taylorbacteria bacterium RIFCSPHIGHO2_12_FULL_45_16</name>
    <dbReference type="NCBI Taxonomy" id="1802315"/>
    <lineage>
        <taxon>Bacteria</taxon>
        <taxon>Candidatus Tayloriibacteriota</taxon>
    </lineage>
</organism>
<accession>A0A1G2N115</accession>
<dbReference type="EC" id="2.1.1.193" evidence="3"/>
<feature type="domain" description="Ribosomal RNA small subunit methyltransferase E methyltransferase" evidence="11">
    <location>
        <begin position="2"/>
        <end position="118"/>
    </location>
</feature>
<evidence type="ECO:0000256" key="4">
    <source>
        <dbReference type="ARBA" id="ARBA00022490"/>
    </source>
</evidence>
<reference evidence="12 13" key="1">
    <citation type="journal article" date="2016" name="Nat. Commun.">
        <title>Thousands of microbial genomes shed light on interconnected biogeochemical processes in an aquifer system.</title>
        <authorList>
            <person name="Anantharaman K."/>
            <person name="Brown C.T."/>
            <person name="Hug L.A."/>
            <person name="Sharon I."/>
            <person name="Castelle C.J."/>
            <person name="Probst A.J."/>
            <person name="Thomas B.C."/>
            <person name="Singh A."/>
            <person name="Wilkins M.J."/>
            <person name="Karaoz U."/>
            <person name="Brodie E.L."/>
            <person name="Williams K.H."/>
            <person name="Hubbard S.S."/>
            <person name="Banfield J.F."/>
        </authorList>
    </citation>
    <scope>NUCLEOTIDE SEQUENCE [LARGE SCALE GENOMIC DNA]</scope>
</reference>
<evidence type="ECO:0000256" key="8">
    <source>
        <dbReference type="ARBA" id="ARBA00022691"/>
    </source>
</evidence>